<evidence type="ECO:0000256" key="4">
    <source>
        <dbReference type="ARBA" id="ARBA00022723"/>
    </source>
</evidence>
<keyword evidence="5" id="KW-0274">FAD</keyword>
<keyword evidence="13" id="KW-1185">Reference proteome</keyword>
<organism evidence="12 13">
    <name type="scientific">Ruegeria spongiae</name>
    <dbReference type="NCBI Taxonomy" id="2942209"/>
    <lineage>
        <taxon>Bacteria</taxon>
        <taxon>Pseudomonadati</taxon>
        <taxon>Pseudomonadota</taxon>
        <taxon>Alphaproteobacteria</taxon>
        <taxon>Rhodobacterales</taxon>
        <taxon>Roseobacteraceae</taxon>
        <taxon>Ruegeria</taxon>
    </lineage>
</organism>
<accession>A0ABT0Q3S7</accession>
<dbReference type="Gene3D" id="2.40.30.10">
    <property type="entry name" value="Translation factors"/>
    <property type="match status" value="1"/>
</dbReference>
<proteinExistence type="predicted"/>
<comment type="cofactor">
    <cofactor evidence="1">
        <name>FAD</name>
        <dbReference type="ChEBI" id="CHEBI:57692"/>
    </cofactor>
</comment>
<evidence type="ECO:0000259" key="11">
    <source>
        <dbReference type="PROSITE" id="PS51384"/>
    </source>
</evidence>
<dbReference type="Pfam" id="PF00175">
    <property type="entry name" value="NAD_binding_1"/>
    <property type="match status" value="1"/>
</dbReference>
<dbReference type="InterPro" id="IPR001709">
    <property type="entry name" value="Flavoprot_Pyr_Nucl_cyt_Rdtase"/>
</dbReference>
<sequence length="354" mass="38170">MTPRDFHPLTVLDTRNEIGGMAKTVMFDVPDALRNTFAWRAGQHLSFRFSVNGEEQRRSYSISSSPFSGDPLRITVKRVGGGVISNHINDNVQKGDVIDVMPPFGGFCLDPGATARRTHYFFGAGSGITPLFAMLSSVMAAEPNSFAHLAYGNTNEKSILLQDELSAIRGMNPDRLTIHHIFSKPGFWSSADYWRKGIIDKPAIEALIAENPPYAQDAQYYICGPGGMNLAVKTALISLDVPATRIHMESYGGVAELDSSVEGMAATAEITLGGSQHSINVAKGKTVLEAVKSAGLKPPFSCQSGVCGACRAKLTKGEIHMRARMALEDADIENGAILTCQSLPISRTLSLSYD</sequence>
<dbReference type="PROSITE" id="PS51085">
    <property type="entry name" value="2FE2S_FER_2"/>
    <property type="match status" value="1"/>
</dbReference>
<dbReference type="PRINTS" id="PR00371">
    <property type="entry name" value="FPNCR"/>
</dbReference>
<evidence type="ECO:0000256" key="5">
    <source>
        <dbReference type="ARBA" id="ARBA00022827"/>
    </source>
</evidence>
<evidence type="ECO:0000259" key="10">
    <source>
        <dbReference type="PROSITE" id="PS51085"/>
    </source>
</evidence>
<dbReference type="PANTHER" id="PTHR47354:SF8">
    <property type="entry name" value="1,2-PHENYLACETYL-COA EPOXIDASE, SUBUNIT E"/>
    <property type="match status" value="1"/>
</dbReference>
<dbReference type="InterPro" id="IPR036010">
    <property type="entry name" value="2Fe-2S_ferredoxin-like_sf"/>
</dbReference>
<reference evidence="12" key="1">
    <citation type="submission" date="2022-05" db="EMBL/GenBank/DDBJ databases">
        <authorList>
            <person name="Park J.-S."/>
        </authorList>
    </citation>
    <scope>NUCLEOTIDE SEQUENCE</scope>
    <source>
        <strain evidence="12">2012CJ41-6</strain>
    </source>
</reference>
<dbReference type="PRINTS" id="PR00406">
    <property type="entry name" value="CYTB5RDTASE"/>
</dbReference>
<dbReference type="InterPro" id="IPR006058">
    <property type="entry name" value="2Fe2S_fd_BS"/>
</dbReference>
<comment type="cofactor">
    <cofactor evidence="9">
        <name>[2Fe-2S] cluster</name>
        <dbReference type="ChEBI" id="CHEBI:190135"/>
    </cofactor>
</comment>
<dbReference type="Proteomes" id="UP001203880">
    <property type="component" value="Unassembled WGS sequence"/>
</dbReference>
<dbReference type="SUPFAM" id="SSF54292">
    <property type="entry name" value="2Fe-2S ferredoxin-like"/>
    <property type="match status" value="1"/>
</dbReference>
<dbReference type="InterPro" id="IPR050415">
    <property type="entry name" value="MRET"/>
</dbReference>
<feature type="domain" description="FAD-binding FR-type" evidence="11">
    <location>
        <begin position="4"/>
        <end position="110"/>
    </location>
</feature>
<dbReference type="EMBL" id="JAMFMB010000008">
    <property type="protein sequence ID" value="MCL6283549.1"/>
    <property type="molecule type" value="Genomic_DNA"/>
</dbReference>
<keyword evidence="6" id="KW-0560">Oxidoreductase</keyword>
<evidence type="ECO:0000256" key="6">
    <source>
        <dbReference type="ARBA" id="ARBA00023002"/>
    </source>
</evidence>
<dbReference type="InterPro" id="IPR001433">
    <property type="entry name" value="OxRdtase_FAD/NAD-bd"/>
</dbReference>
<evidence type="ECO:0000313" key="13">
    <source>
        <dbReference type="Proteomes" id="UP001203880"/>
    </source>
</evidence>
<keyword evidence="8" id="KW-0411">Iron-sulfur</keyword>
<dbReference type="CDD" id="cd00207">
    <property type="entry name" value="fer2"/>
    <property type="match status" value="1"/>
</dbReference>
<name>A0ABT0Q3S7_9RHOB</name>
<dbReference type="InterPro" id="IPR039261">
    <property type="entry name" value="FNR_nucleotide-bd"/>
</dbReference>
<dbReference type="Pfam" id="PF00970">
    <property type="entry name" value="FAD_binding_6"/>
    <property type="match status" value="1"/>
</dbReference>
<gene>
    <name evidence="12" type="ORF">M3P21_08365</name>
</gene>
<dbReference type="PANTHER" id="PTHR47354">
    <property type="entry name" value="NADH OXIDOREDUCTASE HCR"/>
    <property type="match status" value="1"/>
</dbReference>
<keyword evidence="4" id="KW-0479">Metal-binding</keyword>
<evidence type="ECO:0000256" key="1">
    <source>
        <dbReference type="ARBA" id="ARBA00001974"/>
    </source>
</evidence>
<evidence type="ECO:0000256" key="8">
    <source>
        <dbReference type="ARBA" id="ARBA00023014"/>
    </source>
</evidence>
<evidence type="ECO:0000313" key="12">
    <source>
        <dbReference type="EMBL" id="MCL6283549.1"/>
    </source>
</evidence>
<protein>
    <submittedName>
        <fullName evidence="12">2Fe-2S iron-sulfur cluster-binding protein</fullName>
    </submittedName>
</protein>
<dbReference type="SUPFAM" id="SSF52343">
    <property type="entry name" value="Ferredoxin reductase-like, C-terminal NADP-linked domain"/>
    <property type="match status" value="1"/>
</dbReference>
<dbReference type="Pfam" id="PF00111">
    <property type="entry name" value="Fer2"/>
    <property type="match status" value="1"/>
</dbReference>
<dbReference type="InterPro" id="IPR001041">
    <property type="entry name" value="2Fe-2S_ferredoxin-type"/>
</dbReference>
<evidence type="ECO:0000256" key="9">
    <source>
        <dbReference type="ARBA" id="ARBA00034078"/>
    </source>
</evidence>
<keyword evidence="3" id="KW-0001">2Fe-2S</keyword>
<feature type="domain" description="2Fe-2S ferredoxin-type" evidence="10">
    <location>
        <begin position="268"/>
        <end position="354"/>
    </location>
</feature>
<dbReference type="RefSeq" id="WP_249708908.1">
    <property type="nucleotide sequence ID" value="NZ_JAMFMB010000008.1"/>
</dbReference>
<dbReference type="InterPro" id="IPR017927">
    <property type="entry name" value="FAD-bd_FR_type"/>
</dbReference>
<dbReference type="PROSITE" id="PS00197">
    <property type="entry name" value="2FE2S_FER_1"/>
    <property type="match status" value="1"/>
</dbReference>
<keyword evidence="7" id="KW-0408">Iron</keyword>
<evidence type="ECO:0000256" key="2">
    <source>
        <dbReference type="ARBA" id="ARBA00022630"/>
    </source>
</evidence>
<dbReference type="SUPFAM" id="SSF63380">
    <property type="entry name" value="Riboflavin synthase domain-like"/>
    <property type="match status" value="1"/>
</dbReference>
<keyword evidence="2" id="KW-0285">Flavoprotein</keyword>
<evidence type="ECO:0000256" key="3">
    <source>
        <dbReference type="ARBA" id="ARBA00022714"/>
    </source>
</evidence>
<dbReference type="InterPro" id="IPR008333">
    <property type="entry name" value="Cbr1-like_FAD-bd_dom"/>
</dbReference>
<dbReference type="InterPro" id="IPR017938">
    <property type="entry name" value="Riboflavin_synthase-like_b-brl"/>
</dbReference>
<dbReference type="InterPro" id="IPR012675">
    <property type="entry name" value="Beta-grasp_dom_sf"/>
</dbReference>
<comment type="caution">
    <text evidence="12">The sequence shown here is derived from an EMBL/GenBank/DDBJ whole genome shotgun (WGS) entry which is preliminary data.</text>
</comment>
<dbReference type="PROSITE" id="PS51384">
    <property type="entry name" value="FAD_FR"/>
    <property type="match status" value="1"/>
</dbReference>
<dbReference type="CDD" id="cd06214">
    <property type="entry name" value="PA_degradation_oxidoreductase_like"/>
    <property type="match status" value="1"/>
</dbReference>
<evidence type="ECO:0000256" key="7">
    <source>
        <dbReference type="ARBA" id="ARBA00023004"/>
    </source>
</evidence>
<dbReference type="Gene3D" id="3.10.20.30">
    <property type="match status" value="1"/>
</dbReference>
<dbReference type="Gene3D" id="3.40.50.80">
    <property type="entry name" value="Nucleotide-binding domain of ferredoxin-NADP reductase (FNR) module"/>
    <property type="match status" value="1"/>
</dbReference>